<keyword evidence="2" id="KW-1185">Reference proteome</keyword>
<dbReference type="AlphaFoldDB" id="A0AAU9PXF7"/>
<reference evidence="1 2" key="1">
    <citation type="submission" date="2022-01" db="EMBL/GenBank/DDBJ databases">
        <authorList>
            <person name="Xiong W."/>
            <person name="Schranz E."/>
        </authorList>
    </citation>
    <scope>NUCLEOTIDE SEQUENCE [LARGE SCALE GENOMIC DNA]</scope>
</reference>
<dbReference type="Proteomes" id="UP001157418">
    <property type="component" value="Unassembled WGS sequence"/>
</dbReference>
<protein>
    <submittedName>
        <fullName evidence="1">Uncharacterized protein</fullName>
    </submittedName>
</protein>
<accession>A0AAU9PXF7</accession>
<evidence type="ECO:0000313" key="2">
    <source>
        <dbReference type="Proteomes" id="UP001157418"/>
    </source>
</evidence>
<dbReference type="EMBL" id="CAKMRJ010005745">
    <property type="protein sequence ID" value="CAH1454356.1"/>
    <property type="molecule type" value="Genomic_DNA"/>
</dbReference>
<organism evidence="1 2">
    <name type="scientific">Lactuca virosa</name>
    <dbReference type="NCBI Taxonomy" id="75947"/>
    <lineage>
        <taxon>Eukaryota</taxon>
        <taxon>Viridiplantae</taxon>
        <taxon>Streptophyta</taxon>
        <taxon>Embryophyta</taxon>
        <taxon>Tracheophyta</taxon>
        <taxon>Spermatophyta</taxon>
        <taxon>Magnoliopsida</taxon>
        <taxon>eudicotyledons</taxon>
        <taxon>Gunneridae</taxon>
        <taxon>Pentapetalae</taxon>
        <taxon>asterids</taxon>
        <taxon>campanulids</taxon>
        <taxon>Asterales</taxon>
        <taxon>Asteraceae</taxon>
        <taxon>Cichorioideae</taxon>
        <taxon>Cichorieae</taxon>
        <taxon>Lactucinae</taxon>
        <taxon>Lactuca</taxon>
    </lineage>
</organism>
<proteinExistence type="predicted"/>
<comment type="caution">
    <text evidence="1">The sequence shown here is derived from an EMBL/GenBank/DDBJ whole genome shotgun (WGS) entry which is preliminary data.</text>
</comment>
<evidence type="ECO:0000313" key="1">
    <source>
        <dbReference type="EMBL" id="CAH1454356.1"/>
    </source>
</evidence>
<sequence length="87" mass="10268">MTLVRDRWFQVFCRMGGGGEFDRGCLLIRETQQLSTQGKRGRIQWFFCCEFDGKEESICFWLGMKMQADTKDRSIFTVRVQLLLDCL</sequence>
<gene>
    <name evidence="1" type="ORF">LVIROSA_LOCUS39541</name>
</gene>
<name>A0AAU9PXF7_9ASTR</name>